<accession>A0A9N9RTU4</accession>
<feature type="domain" description="Major facilitator superfamily (MFS) profile" evidence="7">
    <location>
        <begin position="12"/>
        <end position="412"/>
    </location>
</feature>
<dbReference type="EMBL" id="OU895878">
    <property type="protein sequence ID" value="CAG9803605.1"/>
    <property type="molecule type" value="Genomic_DNA"/>
</dbReference>
<dbReference type="PROSITE" id="PS50850">
    <property type="entry name" value="MFS"/>
    <property type="match status" value="1"/>
</dbReference>
<gene>
    <name evidence="8" type="ORF">CHIRRI_LOCUS6503</name>
</gene>
<evidence type="ECO:0000256" key="3">
    <source>
        <dbReference type="ARBA" id="ARBA00022692"/>
    </source>
</evidence>
<feature type="transmembrane region" description="Helical" evidence="6">
    <location>
        <begin position="214"/>
        <end position="238"/>
    </location>
</feature>
<dbReference type="AlphaFoldDB" id="A0A9N9RTU4"/>
<evidence type="ECO:0000313" key="8">
    <source>
        <dbReference type="EMBL" id="CAG9803605.1"/>
    </source>
</evidence>
<keyword evidence="3 6" id="KW-0812">Transmembrane</keyword>
<proteinExistence type="predicted"/>
<reference evidence="8" key="2">
    <citation type="submission" date="2022-10" db="EMBL/GenBank/DDBJ databases">
        <authorList>
            <consortium name="ENA_rothamsted_submissions"/>
            <consortium name="culmorum"/>
            <person name="King R."/>
        </authorList>
    </citation>
    <scope>NUCLEOTIDE SEQUENCE</scope>
</reference>
<feature type="transmembrane region" description="Helical" evidence="6">
    <location>
        <begin position="108"/>
        <end position="131"/>
    </location>
</feature>
<protein>
    <recommendedName>
        <fullName evidence="7">Major facilitator superfamily (MFS) profile domain-containing protein</fullName>
    </recommendedName>
</protein>
<feature type="transmembrane region" description="Helical" evidence="6">
    <location>
        <begin position="350"/>
        <end position="373"/>
    </location>
</feature>
<feature type="transmembrane region" description="Helical" evidence="6">
    <location>
        <begin position="45"/>
        <end position="66"/>
    </location>
</feature>
<name>A0A9N9RTU4_9DIPT</name>
<dbReference type="InterPro" id="IPR011701">
    <property type="entry name" value="MFS"/>
</dbReference>
<sequence length="503" mass="54187">MGLNYTKRQWIILAVMGLSDFFNAICVSLQAPFFPKEAENKGATATEYGLVFGIFELVVCLASPFYGQFLNKIGPKAMFQGGVFTTGTSAILFGLLDRVPEHDAFIALAFAIRIVEALGNAAFLTASFTIIATEFPNSIGTSFATLETLFGCGLIVGPMIGGALYSIGGYYLPFVVLGSALFTCAIMTLLILPDRQPETNDGEAKNSLLQVLKIPGIVVCCLGIGATSASIGFISATLEPHLRQFNMSAIWLGVMFVINGGVYAMTAPIVGYLVDKYKTPKIISIFGSLFIMAGFALIGPVAFLPFDTSLTFVICGLVCHGIGIAMSLVSTFSDALKTAVQNGFQDGVETYGLISGLWTSIFALGAFIGPSVAGYLFDHAGFRSSVYFILVMHTIVVFIFVIFTCFSSPGRKSYKEISAEEMLIGKSTVSLDNLHSRNGSLCSSTNNISIPYMNNNMVIASSYGKSHHWQRMEEANLGLLTDRDDNYGSFEIEVHRDSDQTIA</sequence>
<evidence type="ECO:0000256" key="6">
    <source>
        <dbReference type="SAM" id="Phobius"/>
    </source>
</evidence>
<dbReference type="Gene3D" id="1.20.1250.20">
    <property type="entry name" value="MFS general substrate transporter like domains"/>
    <property type="match status" value="2"/>
</dbReference>
<keyword evidence="5 6" id="KW-0472">Membrane</keyword>
<dbReference type="GO" id="GO:0016020">
    <property type="term" value="C:membrane"/>
    <property type="evidence" value="ECO:0007669"/>
    <property type="project" value="UniProtKB-SubCell"/>
</dbReference>
<dbReference type="Proteomes" id="UP001153620">
    <property type="component" value="Chromosome 2"/>
</dbReference>
<feature type="transmembrane region" description="Helical" evidence="6">
    <location>
        <begin position="12"/>
        <end position="33"/>
    </location>
</feature>
<dbReference type="Pfam" id="PF07690">
    <property type="entry name" value="MFS_1"/>
    <property type="match status" value="1"/>
</dbReference>
<dbReference type="OrthoDB" id="446368at2759"/>
<dbReference type="PANTHER" id="PTHR23506">
    <property type="entry name" value="GH10249P"/>
    <property type="match status" value="1"/>
</dbReference>
<reference evidence="8" key="1">
    <citation type="submission" date="2022-01" db="EMBL/GenBank/DDBJ databases">
        <authorList>
            <person name="King R."/>
        </authorList>
    </citation>
    <scope>NUCLEOTIDE SEQUENCE</scope>
</reference>
<feature type="transmembrane region" description="Helical" evidence="6">
    <location>
        <begin position="171"/>
        <end position="193"/>
    </location>
</feature>
<evidence type="ECO:0000313" key="9">
    <source>
        <dbReference type="Proteomes" id="UP001153620"/>
    </source>
</evidence>
<comment type="subcellular location">
    <subcellularLocation>
        <location evidence="1">Membrane</location>
        <topology evidence="1">Multi-pass membrane protein</topology>
    </subcellularLocation>
</comment>
<dbReference type="GO" id="GO:0022857">
    <property type="term" value="F:transmembrane transporter activity"/>
    <property type="evidence" value="ECO:0007669"/>
    <property type="project" value="InterPro"/>
</dbReference>
<dbReference type="SUPFAM" id="SSF103473">
    <property type="entry name" value="MFS general substrate transporter"/>
    <property type="match status" value="1"/>
</dbReference>
<evidence type="ECO:0000256" key="2">
    <source>
        <dbReference type="ARBA" id="ARBA00022448"/>
    </source>
</evidence>
<dbReference type="PANTHER" id="PTHR23506:SF26">
    <property type="entry name" value="MFS-TYPE TRANSPORTER SLC18B1"/>
    <property type="match status" value="1"/>
</dbReference>
<keyword evidence="9" id="KW-1185">Reference proteome</keyword>
<feature type="transmembrane region" description="Helical" evidence="6">
    <location>
        <begin position="250"/>
        <end position="273"/>
    </location>
</feature>
<keyword evidence="2" id="KW-0813">Transport</keyword>
<dbReference type="InterPro" id="IPR036259">
    <property type="entry name" value="MFS_trans_sf"/>
</dbReference>
<evidence type="ECO:0000256" key="4">
    <source>
        <dbReference type="ARBA" id="ARBA00022989"/>
    </source>
</evidence>
<evidence type="ECO:0000256" key="5">
    <source>
        <dbReference type="ARBA" id="ARBA00023136"/>
    </source>
</evidence>
<keyword evidence="4 6" id="KW-1133">Transmembrane helix</keyword>
<dbReference type="InterPro" id="IPR050930">
    <property type="entry name" value="MFS_Vesicular_Transporter"/>
</dbReference>
<organism evidence="8 9">
    <name type="scientific">Chironomus riparius</name>
    <dbReference type="NCBI Taxonomy" id="315576"/>
    <lineage>
        <taxon>Eukaryota</taxon>
        <taxon>Metazoa</taxon>
        <taxon>Ecdysozoa</taxon>
        <taxon>Arthropoda</taxon>
        <taxon>Hexapoda</taxon>
        <taxon>Insecta</taxon>
        <taxon>Pterygota</taxon>
        <taxon>Neoptera</taxon>
        <taxon>Endopterygota</taxon>
        <taxon>Diptera</taxon>
        <taxon>Nematocera</taxon>
        <taxon>Chironomoidea</taxon>
        <taxon>Chironomidae</taxon>
        <taxon>Chironominae</taxon>
        <taxon>Chironomus</taxon>
    </lineage>
</organism>
<feature type="transmembrane region" description="Helical" evidence="6">
    <location>
        <begin position="78"/>
        <end position="96"/>
    </location>
</feature>
<feature type="transmembrane region" description="Helical" evidence="6">
    <location>
        <begin position="310"/>
        <end position="329"/>
    </location>
</feature>
<evidence type="ECO:0000259" key="7">
    <source>
        <dbReference type="PROSITE" id="PS50850"/>
    </source>
</evidence>
<feature type="transmembrane region" description="Helical" evidence="6">
    <location>
        <begin position="143"/>
        <end position="165"/>
    </location>
</feature>
<dbReference type="InterPro" id="IPR020846">
    <property type="entry name" value="MFS_dom"/>
</dbReference>
<evidence type="ECO:0000256" key="1">
    <source>
        <dbReference type="ARBA" id="ARBA00004141"/>
    </source>
</evidence>
<feature type="transmembrane region" description="Helical" evidence="6">
    <location>
        <begin position="385"/>
        <end position="406"/>
    </location>
</feature>
<feature type="transmembrane region" description="Helical" evidence="6">
    <location>
        <begin position="285"/>
        <end position="304"/>
    </location>
</feature>